<organism evidence="2 3">
    <name type="scientific">Hymenoscyphus fraxineus</name>
    <dbReference type="NCBI Taxonomy" id="746836"/>
    <lineage>
        <taxon>Eukaryota</taxon>
        <taxon>Fungi</taxon>
        <taxon>Dikarya</taxon>
        <taxon>Ascomycota</taxon>
        <taxon>Pezizomycotina</taxon>
        <taxon>Leotiomycetes</taxon>
        <taxon>Helotiales</taxon>
        <taxon>Helotiaceae</taxon>
        <taxon>Hymenoscyphus</taxon>
    </lineage>
</organism>
<feature type="region of interest" description="Disordered" evidence="1">
    <location>
        <begin position="72"/>
        <end position="92"/>
    </location>
</feature>
<dbReference type="Proteomes" id="UP000696280">
    <property type="component" value="Unassembled WGS sequence"/>
</dbReference>
<accession>A0A9N9KL98</accession>
<feature type="non-terminal residue" evidence="2">
    <location>
        <position position="1"/>
    </location>
</feature>
<sequence length="255" mass="28517">TSPNAWLLSPLQHQEHPTLTTHIHTSLTLLSQDPHSLLVFSGGFTDHRVRISEAASYLALCEDAGFWSINSGSGSGSGEEGEEGEEGKGGKGLKERILIEEKAMDSLQNLVFGLLGFWRRVGVWPEKVMVVSMGFKGGRFLGCHIPALKFPLSRVEFIGINPEYMDPSSPEYDEERTKSVLEGEKSRGYDAWKADMYGTGDVLRGKRISRDYFKTRGVWFESEEERERSGVRSEVRDFGDGVEEVLVGGRQPWED</sequence>
<comment type="caution">
    <text evidence="2">The sequence shown here is derived from an EMBL/GenBank/DDBJ whole genome shotgun (WGS) entry which is preliminary data.</text>
</comment>
<evidence type="ECO:0000313" key="2">
    <source>
        <dbReference type="EMBL" id="CAG8949799.1"/>
    </source>
</evidence>
<dbReference type="OrthoDB" id="4347at2759"/>
<dbReference type="AlphaFoldDB" id="A0A9N9KL98"/>
<dbReference type="InterPro" id="IPR055323">
    <property type="entry name" value="C57A10.07/YOR238W"/>
</dbReference>
<dbReference type="GO" id="GO:0005737">
    <property type="term" value="C:cytoplasm"/>
    <property type="evidence" value="ECO:0007669"/>
    <property type="project" value="TreeGrafter"/>
</dbReference>
<dbReference type="PANTHER" id="PTHR28110:SF1">
    <property type="entry name" value="TRANSMEMBRANE PROTEIN"/>
    <property type="match status" value="1"/>
</dbReference>
<gene>
    <name evidence="2" type="ORF">HYFRA_00004122</name>
</gene>
<dbReference type="EMBL" id="CAJVRL010000025">
    <property type="protein sequence ID" value="CAG8949799.1"/>
    <property type="molecule type" value="Genomic_DNA"/>
</dbReference>
<keyword evidence="3" id="KW-1185">Reference proteome</keyword>
<proteinExistence type="predicted"/>
<name>A0A9N9KL98_9HELO</name>
<protein>
    <recommendedName>
        <fullName evidence="4">DUF218 domain-containing protein</fullName>
    </recommendedName>
</protein>
<evidence type="ECO:0000256" key="1">
    <source>
        <dbReference type="SAM" id="MobiDB-lite"/>
    </source>
</evidence>
<reference evidence="2" key="1">
    <citation type="submission" date="2021-07" db="EMBL/GenBank/DDBJ databases">
        <authorList>
            <person name="Durling M."/>
        </authorList>
    </citation>
    <scope>NUCLEOTIDE SEQUENCE</scope>
</reference>
<evidence type="ECO:0000313" key="3">
    <source>
        <dbReference type="Proteomes" id="UP000696280"/>
    </source>
</evidence>
<feature type="non-terminal residue" evidence="2">
    <location>
        <position position="255"/>
    </location>
</feature>
<evidence type="ECO:0008006" key="4">
    <source>
        <dbReference type="Google" id="ProtNLM"/>
    </source>
</evidence>
<dbReference type="PANTHER" id="PTHR28110">
    <property type="entry name" value="TRANSMEMBRANE PROTEIN"/>
    <property type="match status" value="1"/>
</dbReference>